<name>A0AAE3YHD2_9ACTN</name>
<dbReference type="Gene3D" id="1.10.1040.10">
    <property type="entry name" value="N-(1-d-carboxylethyl)-l-norvaline Dehydrogenase, domain 2"/>
    <property type="match status" value="1"/>
</dbReference>
<reference evidence="7" key="1">
    <citation type="submission" date="2023-07" db="EMBL/GenBank/DDBJ databases">
        <title>Sequencing the genomes of 1000 actinobacteria strains.</title>
        <authorList>
            <person name="Klenk H.-P."/>
        </authorList>
    </citation>
    <scope>NUCLEOTIDE SEQUENCE</scope>
    <source>
        <strain evidence="7">DSM 44707</strain>
    </source>
</reference>
<keyword evidence="2" id="KW-0560">Oxidoreductase</keyword>
<dbReference type="PANTHER" id="PTHR43580:SF2">
    <property type="entry name" value="CYTOKINE-LIKE NUCLEAR FACTOR N-PAC"/>
    <property type="match status" value="1"/>
</dbReference>
<dbReference type="Gene3D" id="3.40.50.720">
    <property type="entry name" value="NAD(P)-binding Rossmann-like Domain"/>
    <property type="match status" value="1"/>
</dbReference>
<dbReference type="SUPFAM" id="SSF51735">
    <property type="entry name" value="NAD(P)-binding Rossmann-fold domains"/>
    <property type="match status" value="1"/>
</dbReference>
<dbReference type="GO" id="GO:0051287">
    <property type="term" value="F:NAD binding"/>
    <property type="evidence" value="ECO:0007669"/>
    <property type="project" value="InterPro"/>
</dbReference>
<evidence type="ECO:0000256" key="4">
    <source>
        <dbReference type="PIRSR" id="PIRSR000103-1"/>
    </source>
</evidence>
<dbReference type="InterPro" id="IPR006115">
    <property type="entry name" value="6PGDH_NADP-bd"/>
</dbReference>
<dbReference type="GO" id="GO:0050661">
    <property type="term" value="F:NADP binding"/>
    <property type="evidence" value="ECO:0007669"/>
    <property type="project" value="InterPro"/>
</dbReference>
<dbReference type="PROSITE" id="PS00895">
    <property type="entry name" value="3_HYDROXYISOBUT_DH"/>
    <property type="match status" value="1"/>
</dbReference>
<organism evidence="7 8">
    <name type="scientific">Catenuloplanes atrovinosus</name>
    <dbReference type="NCBI Taxonomy" id="137266"/>
    <lineage>
        <taxon>Bacteria</taxon>
        <taxon>Bacillati</taxon>
        <taxon>Actinomycetota</taxon>
        <taxon>Actinomycetes</taxon>
        <taxon>Micromonosporales</taxon>
        <taxon>Micromonosporaceae</taxon>
        <taxon>Catenuloplanes</taxon>
    </lineage>
</organism>
<dbReference type="InterPro" id="IPR002204">
    <property type="entry name" value="3-OH-isobutyrate_DH-rel_CS"/>
</dbReference>
<keyword evidence="3" id="KW-0520">NAD</keyword>
<feature type="domain" description="3-hydroxyisobutyrate dehydrogenase-like NAD-binding" evidence="6">
    <location>
        <begin position="166"/>
        <end position="281"/>
    </location>
</feature>
<protein>
    <submittedName>
        <fullName evidence="7">3-hydroxyisobutyrate dehydrogenase-like beta-hydroxyacid dehydrogenase</fullName>
    </submittedName>
</protein>
<dbReference type="InterPro" id="IPR029154">
    <property type="entry name" value="HIBADH-like_NADP-bd"/>
</dbReference>
<evidence type="ECO:0000259" key="5">
    <source>
        <dbReference type="Pfam" id="PF03446"/>
    </source>
</evidence>
<dbReference type="GO" id="GO:0016054">
    <property type="term" value="P:organic acid catabolic process"/>
    <property type="evidence" value="ECO:0007669"/>
    <property type="project" value="UniProtKB-ARBA"/>
</dbReference>
<dbReference type="EMBL" id="JAVDYB010000001">
    <property type="protein sequence ID" value="MDR7273694.1"/>
    <property type="molecule type" value="Genomic_DNA"/>
</dbReference>
<feature type="domain" description="6-phosphogluconate dehydrogenase NADP-binding" evidence="5">
    <location>
        <begin position="2"/>
        <end position="154"/>
    </location>
</feature>
<evidence type="ECO:0000259" key="6">
    <source>
        <dbReference type="Pfam" id="PF14833"/>
    </source>
</evidence>
<sequence length="292" mass="30451">MDVGFIGLGGMGRPMVANLVRAGHTVRVWNRSPEPVRAAVADGATEAGSVAEAWRADVVISMLADDASVRAVLLDEALLAGADATVHVNMATVSVALAREAADLHAAHGIGYVSAPVLGRIEVATAGKLNILASGPAALLERVEPLFAAMGQRTWPLGDGPEQAVITKIAANFMIASAIEATGEASALTEAYGVDSGTLIDLLTNSIFPGVVYSTYGAMVRDRRYEPANFRLPLGLKDVTLGLTAGFDARVPMPFAGVLRDQFLDAIAHGDADLDWGAVAEVSRRRAGLPRD</sequence>
<feature type="active site" evidence="4">
    <location>
        <position position="168"/>
    </location>
</feature>
<dbReference type="Pfam" id="PF14833">
    <property type="entry name" value="NAD_binding_11"/>
    <property type="match status" value="1"/>
</dbReference>
<dbReference type="Pfam" id="PF03446">
    <property type="entry name" value="NAD_binding_2"/>
    <property type="match status" value="1"/>
</dbReference>
<dbReference type="RefSeq" id="WP_310362428.1">
    <property type="nucleotide sequence ID" value="NZ_JAVDYB010000001.1"/>
</dbReference>
<comment type="caution">
    <text evidence="7">The sequence shown here is derived from an EMBL/GenBank/DDBJ whole genome shotgun (WGS) entry which is preliminary data.</text>
</comment>
<dbReference type="InterPro" id="IPR008927">
    <property type="entry name" value="6-PGluconate_DH-like_C_sf"/>
</dbReference>
<evidence type="ECO:0000256" key="1">
    <source>
        <dbReference type="ARBA" id="ARBA00009080"/>
    </source>
</evidence>
<dbReference type="InterPro" id="IPR015815">
    <property type="entry name" value="HIBADH-related"/>
</dbReference>
<dbReference type="PANTHER" id="PTHR43580">
    <property type="entry name" value="OXIDOREDUCTASE GLYR1-RELATED"/>
    <property type="match status" value="1"/>
</dbReference>
<comment type="similarity">
    <text evidence="1">Belongs to the HIBADH-related family.</text>
</comment>
<evidence type="ECO:0000256" key="3">
    <source>
        <dbReference type="ARBA" id="ARBA00023027"/>
    </source>
</evidence>
<evidence type="ECO:0000256" key="2">
    <source>
        <dbReference type="ARBA" id="ARBA00023002"/>
    </source>
</evidence>
<dbReference type="SUPFAM" id="SSF48179">
    <property type="entry name" value="6-phosphogluconate dehydrogenase C-terminal domain-like"/>
    <property type="match status" value="1"/>
</dbReference>
<dbReference type="InterPro" id="IPR051265">
    <property type="entry name" value="HIBADH-related_NP60_sf"/>
</dbReference>
<dbReference type="Proteomes" id="UP001183643">
    <property type="component" value="Unassembled WGS sequence"/>
</dbReference>
<dbReference type="GO" id="GO:0016491">
    <property type="term" value="F:oxidoreductase activity"/>
    <property type="evidence" value="ECO:0007669"/>
    <property type="project" value="UniProtKB-KW"/>
</dbReference>
<accession>A0AAE3YHD2</accession>
<dbReference type="AlphaFoldDB" id="A0AAE3YHD2"/>
<keyword evidence="8" id="KW-1185">Reference proteome</keyword>
<evidence type="ECO:0000313" key="8">
    <source>
        <dbReference type="Proteomes" id="UP001183643"/>
    </source>
</evidence>
<gene>
    <name evidence="7" type="ORF">J2S41_000472</name>
</gene>
<proteinExistence type="inferred from homology"/>
<dbReference type="InterPro" id="IPR013328">
    <property type="entry name" value="6PGD_dom2"/>
</dbReference>
<dbReference type="PIRSF" id="PIRSF000103">
    <property type="entry name" value="HIBADH"/>
    <property type="match status" value="1"/>
</dbReference>
<dbReference type="InterPro" id="IPR036291">
    <property type="entry name" value="NAD(P)-bd_dom_sf"/>
</dbReference>
<evidence type="ECO:0000313" key="7">
    <source>
        <dbReference type="EMBL" id="MDR7273694.1"/>
    </source>
</evidence>